<evidence type="ECO:0008006" key="3">
    <source>
        <dbReference type="Google" id="ProtNLM"/>
    </source>
</evidence>
<dbReference type="EMBL" id="QJJR01000001">
    <property type="protein sequence ID" value="PXW93013.1"/>
    <property type="molecule type" value="Genomic_DNA"/>
</dbReference>
<dbReference type="Pfam" id="PF20074">
    <property type="entry name" value="DUF6470"/>
    <property type="match status" value="1"/>
</dbReference>
<dbReference type="AlphaFoldDB" id="A0A2V3WEF5"/>
<gene>
    <name evidence="1" type="ORF">DES38_10193</name>
</gene>
<dbReference type="RefSeq" id="WP_110250116.1">
    <property type="nucleotide sequence ID" value="NZ_QJJR01000001.1"/>
</dbReference>
<evidence type="ECO:0000313" key="1">
    <source>
        <dbReference type="EMBL" id="PXW93013.1"/>
    </source>
</evidence>
<dbReference type="InterPro" id="IPR045527">
    <property type="entry name" value="DUF6470"/>
</dbReference>
<reference evidence="1 2" key="1">
    <citation type="submission" date="2018-05" db="EMBL/GenBank/DDBJ databases">
        <title>Genomic Encyclopedia of Type Strains, Phase IV (KMG-IV): sequencing the most valuable type-strain genomes for metagenomic binning, comparative biology and taxonomic classification.</title>
        <authorList>
            <person name="Goeker M."/>
        </authorList>
    </citation>
    <scope>NUCLEOTIDE SEQUENCE [LARGE SCALE GENOMIC DNA]</scope>
    <source>
        <strain evidence="1 2">DSM 22440</strain>
    </source>
</reference>
<proteinExistence type="predicted"/>
<organism evidence="1 2">
    <name type="scientific">Streptohalobacillus salinus</name>
    <dbReference type="NCBI Taxonomy" id="621096"/>
    <lineage>
        <taxon>Bacteria</taxon>
        <taxon>Bacillati</taxon>
        <taxon>Bacillota</taxon>
        <taxon>Bacilli</taxon>
        <taxon>Bacillales</taxon>
        <taxon>Bacillaceae</taxon>
        <taxon>Streptohalobacillus</taxon>
    </lineage>
</organism>
<evidence type="ECO:0000313" key="2">
    <source>
        <dbReference type="Proteomes" id="UP000247922"/>
    </source>
</evidence>
<dbReference type="OrthoDB" id="2112831at2"/>
<comment type="caution">
    <text evidence="1">The sequence shown here is derived from an EMBL/GenBank/DDBJ whole genome shotgun (WGS) entry which is preliminary data.</text>
</comment>
<sequence>MQLPQLRIDQQFAKIGITMQDAKVTMQHQPAELSIQQPQADVNIDTRPGKLSIDQSQAFHDLGQYPVKEAVRLDAQEGKQKVAEGTRRRRQEGDRLMKIEHGGNPIAQIAKEKMPRPLRPFVMSVIPSYNAVKIDYQPSEVSINNQANKPVINAETRPVERQVTPSQFDVYLEQQNNITIDFDNVKYVGPQYELSI</sequence>
<name>A0A2V3WEF5_9BACI</name>
<accession>A0A2V3WEF5</accession>
<protein>
    <recommendedName>
        <fullName evidence="3">YviE</fullName>
    </recommendedName>
</protein>
<keyword evidence="2" id="KW-1185">Reference proteome</keyword>
<dbReference type="Proteomes" id="UP000247922">
    <property type="component" value="Unassembled WGS sequence"/>
</dbReference>